<dbReference type="PROSITE" id="PS00027">
    <property type="entry name" value="HOMEOBOX_1"/>
    <property type="match status" value="1"/>
</dbReference>
<evidence type="ECO:0000256" key="4">
    <source>
        <dbReference type="PROSITE-ProRule" id="PRU00108"/>
    </source>
</evidence>
<organism evidence="7 8">
    <name type="scientific">Fasciolopsis buskii</name>
    <dbReference type="NCBI Taxonomy" id="27845"/>
    <lineage>
        <taxon>Eukaryota</taxon>
        <taxon>Metazoa</taxon>
        <taxon>Spiralia</taxon>
        <taxon>Lophotrochozoa</taxon>
        <taxon>Platyhelminthes</taxon>
        <taxon>Trematoda</taxon>
        <taxon>Digenea</taxon>
        <taxon>Plagiorchiida</taxon>
        <taxon>Echinostomata</taxon>
        <taxon>Echinostomatoidea</taxon>
        <taxon>Fasciolidae</taxon>
        <taxon>Fasciolopsis</taxon>
    </lineage>
</organism>
<proteinExistence type="predicted"/>
<dbReference type="AlphaFoldDB" id="A0A8E0VM86"/>
<name>A0A8E0VM86_9TREM</name>
<dbReference type="Proteomes" id="UP000728185">
    <property type="component" value="Unassembled WGS sequence"/>
</dbReference>
<evidence type="ECO:0000256" key="2">
    <source>
        <dbReference type="ARBA" id="ARBA00023155"/>
    </source>
</evidence>
<dbReference type="SMART" id="SM00389">
    <property type="entry name" value="HOX"/>
    <property type="match status" value="1"/>
</dbReference>
<evidence type="ECO:0000259" key="6">
    <source>
        <dbReference type="PROSITE" id="PS50071"/>
    </source>
</evidence>
<dbReference type="EMBL" id="LUCM01002914">
    <property type="protein sequence ID" value="KAA0196605.1"/>
    <property type="molecule type" value="Genomic_DNA"/>
</dbReference>
<evidence type="ECO:0000313" key="7">
    <source>
        <dbReference type="EMBL" id="KAA0196605.1"/>
    </source>
</evidence>
<dbReference type="Pfam" id="PF00046">
    <property type="entry name" value="Homeodomain"/>
    <property type="match status" value="1"/>
</dbReference>
<dbReference type="GO" id="GO:0005634">
    <property type="term" value="C:nucleus"/>
    <property type="evidence" value="ECO:0007669"/>
    <property type="project" value="UniProtKB-SubCell"/>
</dbReference>
<gene>
    <name evidence="7" type="ORF">FBUS_06827</name>
</gene>
<dbReference type="OrthoDB" id="6159439at2759"/>
<evidence type="ECO:0000256" key="3">
    <source>
        <dbReference type="ARBA" id="ARBA00023242"/>
    </source>
</evidence>
<dbReference type="InterPro" id="IPR009057">
    <property type="entry name" value="Homeodomain-like_sf"/>
</dbReference>
<dbReference type="GO" id="GO:0000978">
    <property type="term" value="F:RNA polymerase II cis-regulatory region sequence-specific DNA binding"/>
    <property type="evidence" value="ECO:0007669"/>
    <property type="project" value="TreeGrafter"/>
</dbReference>
<accession>A0A8E0VM86</accession>
<dbReference type="PROSITE" id="PS50071">
    <property type="entry name" value="HOMEOBOX_2"/>
    <property type="match status" value="1"/>
</dbReference>
<feature type="domain" description="Homeobox" evidence="6">
    <location>
        <begin position="95"/>
        <end position="155"/>
    </location>
</feature>
<keyword evidence="3 4" id="KW-0539">Nucleus</keyword>
<dbReference type="InterPro" id="IPR001356">
    <property type="entry name" value="HD"/>
</dbReference>
<dbReference type="Gene3D" id="1.10.10.60">
    <property type="entry name" value="Homeodomain-like"/>
    <property type="match status" value="1"/>
</dbReference>
<keyword evidence="2 4" id="KW-0371">Homeobox</keyword>
<dbReference type="PANTHER" id="PTHR45664:SF18">
    <property type="entry name" value="HOMEOBOX PROTEIN HOX3"/>
    <property type="match status" value="1"/>
</dbReference>
<reference evidence="7" key="1">
    <citation type="submission" date="2019-05" db="EMBL/GenBank/DDBJ databases">
        <title>Annotation for the trematode Fasciolopsis buski.</title>
        <authorList>
            <person name="Choi Y.-J."/>
        </authorList>
    </citation>
    <scope>NUCLEOTIDE SEQUENCE</scope>
    <source>
        <strain evidence="7">HT</strain>
        <tissue evidence="7">Whole worm</tissue>
    </source>
</reference>
<dbReference type="GO" id="GO:0000981">
    <property type="term" value="F:DNA-binding transcription factor activity, RNA polymerase II-specific"/>
    <property type="evidence" value="ECO:0007669"/>
    <property type="project" value="InterPro"/>
</dbReference>
<comment type="subcellular location">
    <subcellularLocation>
        <location evidence="4 5">Nucleus</location>
    </subcellularLocation>
</comment>
<feature type="DNA-binding region" description="Homeobox" evidence="4">
    <location>
        <begin position="97"/>
        <end position="156"/>
    </location>
</feature>
<comment type="caution">
    <text evidence="7">The sequence shown here is derived from an EMBL/GenBank/DDBJ whole genome shotgun (WGS) entry which is preliminary data.</text>
</comment>
<evidence type="ECO:0000256" key="1">
    <source>
        <dbReference type="ARBA" id="ARBA00023125"/>
    </source>
</evidence>
<keyword evidence="1 4" id="KW-0238">DNA-binding</keyword>
<dbReference type="PRINTS" id="PR00024">
    <property type="entry name" value="HOMEOBOX"/>
</dbReference>
<evidence type="ECO:0000256" key="5">
    <source>
        <dbReference type="RuleBase" id="RU000682"/>
    </source>
</evidence>
<dbReference type="CDD" id="cd00086">
    <property type="entry name" value="homeodomain"/>
    <property type="match status" value="1"/>
</dbReference>
<dbReference type="PRINTS" id="PR00031">
    <property type="entry name" value="HTHREPRESSR"/>
</dbReference>
<dbReference type="PANTHER" id="PTHR45664">
    <property type="entry name" value="PROTEIN ZERKNUELLT 1-RELATED"/>
    <property type="match status" value="1"/>
</dbReference>
<dbReference type="SUPFAM" id="SSF46689">
    <property type="entry name" value="Homeodomain-like"/>
    <property type="match status" value="1"/>
</dbReference>
<dbReference type="InterPro" id="IPR000047">
    <property type="entry name" value="HTH_motif"/>
</dbReference>
<sequence>MWTTRKAIFAFYTRSTVYDHFPRLEKSAGTCDANQFIRIENILPVTRPDDEIQATSTQSSLSSSPITKAALNSQRHFSSLPTKRGFVESCPLVSSTNKRPRSAYSNQQLVELEKEFHYSNYLAQPRRSELAEQLGLTERQIKVWFQNRRMKQKKDIRPSLRANDRGNEINRGCSRQFHLPAPPVDVVRNMPFSTFCPRAPLSVHVKPVFIQGLALDVTDSENFVQCGISPSAYKSESCWSHQPFLRSPFMTMMSKPTLTPCQHCNSASIYPTYATMNVSATVDCCSPHKTVCSWDSSATGMGD</sequence>
<dbReference type="InterPro" id="IPR020479">
    <property type="entry name" value="HD_metazoa"/>
</dbReference>
<dbReference type="InterPro" id="IPR017970">
    <property type="entry name" value="Homeobox_CS"/>
</dbReference>
<protein>
    <submittedName>
        <fullName evidence="7">Homeobox protein Hox-B3</fullName>
    </submittedName>
</protein>
<evidence type="ECO:0000313" key="8">
    <source>
        <dbReference type="Proteomes" id="UP000728185"/>
    </source>
</evidence>
<keyword evidence="8" id="KW-1185">Reference proteome</keyword>